<evidence type="ECO:0000256" key="12">
    <source>
        <dbReference type="SAM" id="MobiDB-lite"/>
    </source>
</evidence>
<dbReference type="InterPro" id="IPR004516">
    <property type="entry name" value="HisRS/HisZ"/>
</dbReference>
<keyword evidence="4" id="KW-0547">Nucleotide-binding</keyword>
<keyword evidence="7" id="KW-0030">Aminoacyl-tRNA synthetase</keyword>
<dbReference type="InterPro" id="IPR004154">
    <property type="entry name" value="Anticodon-bd"/>
</dbReference>
<dbReference type="InterPro" id="IPR036621">
    <property type="entry name" value="Anticodon-bd_dom_sf"/>
</dbReference>
<evidence type="ECO:0000256" key="1">
    <source>
        <dbReference type="ARBA" id="ARBA00008226"/>
    </source>
</evidence>
<comment type="similarity">
    <text evidence="1">Belongs to the class-II aminoacyl-tRNA synthetase family.</text>
</comment>
<evidence type="ECO:0000256" key="8">
    <source>
        <dbReference type="ARBA" id="ARBA00030619"/>
    </source>
</evidence>
<evidence type="ECO:0000313" key="15">
    <source>
        <dbReference type="Proteomes" id="UP001188597"/>
    </source>
</evidence>
<dbReference type="PANTHER" id="PTHR43707">
    <property type="entry name" value="HISTIDYL-TRNA SYNTHETASE"/>
    <property type="match status" value="1"/>
</dbReference>
<evidence type="ECO:0000256" key="4">
    <source>
        <dbReference type="ARBA" id="ARBA00022741"/>
    </source>
</evidence>
<dbReference type="NCBIfam" id="TIGR00442">
    <property type="entry name" value="hisS"/>
    <property type="match status" value="1"/>
</dbReference>
<dbReference type="Gene3D" id="3.30.930.10">
    <property type="entry name" value="Bira Bifunctional Protein, Domain 2"/>
    <property type="match status" value="1"/>
</dbReference>
<feature type="domain" description="Aminoacyl-transfer RNA synthetases class-II family profile" evidence="13">
    <location>
        <begin position="89"/>
        <end position="448"/>
    </location>
</feature>
<feature type="binding site" evidence="10">
    <location>
        <position position="198"/>
    </location>
    <ligand>
        <name>L-histidine</name>
        <dbReference type="ChEBI" id="CHEBI:57595"/>
    </ligand>
</feature>
<reference evidence="14" key="1">
    <citation type="submission" date="2022-12" db="EMBL/GenBank/DDBJ databases">
        <title>Draft genome assemblies for two species of Escallonia (Escalloniales).</title>
        <authorList>
            <person name="Chanderbali A."/>
            <person name="Dervinis C."/>
            <person name="Anghel I."/>
            <person name="Soltis D."/>
            <person name="Soltis P."/>
            <person name="Zapata F."/>
        </authorList>
    </citation>
    <scope>NUCLEOTIDE SEQUENCE</scope>
    <source>
        <strain evidence="14">UCBG64.0493</strain>
        <tissue evidence="14">Leaf</tissue>
    </source>
</reference>
<feature type="binding site" evidence="10">
    <location>
        <position position="184"/>
    </location>
    <ligand>
        <name>L-histidine</name>
        <dbReference type="ChEBI" id="CHEBI:57595"/>
    </ligand>
</feature>
<dbReference type="InterPro" id="IPR041715">
    <property type="entry name" value="HisRS-like_core"/>
</dbReference>
<dbReference type="GO" id="GO:0005737">
    <property type="term" value="C:cytoplasm"/>
    <property type="evidence" value="ECO:0007669"/>
    <property type="project" value="InterPro"/>
</dbReference>
<dbReference type="PANTHER" id="PTHR43707:SF1">
    <property type="entry name" value="HISTIDINE--TRNA LIGASE, MITOCHONDRIAL-RELATED"/>
    <property type="match status" value="1"/>
</dbReference>
<dbReference type="SUPFAM" id="SSF52954">
    <property type="entry name" value="Class II aaRS ABD-related"/>
    <property type="match status" value="1"/>
</dbReference>
<evidence type="ECO:0000259" key="13">
    <source>
        <dbReference type="PROSITE" id="PS50862"/>
    </source>
</evidence>
<sequence length="535" mass="59941">MPSLLTLHPRLTGLFLATTLRRHSSLSPLSRRLAFPISAAAARRQSSAASTQSLDTTPNDSPRPGRSGSLSSPPVYDSPQRIDVNPPKGTRDFPPEEMRLRNWLFDNFREVSRLFGFEEVDFPVLESEALYIRKAGEEIRDQDRGNRRVALRPELTPSLARLVMQKGKSVSLPLKWFAVGQCWRYERMTRGRRREHYQWNMDIIGVPGVTAEAELISSIVTFFKRMGITSSDVGFKVSSRKVLQEVLMCYAIPENLFGKVCIIIDKFSTFMTLFDFINAISGSDLQKFELPEVLVVNSKAKNWKQMEKIPMDEIKKELKAAELSEEAIEELLQVLSVKSLAQLEEKLGAAGEAIRDLKKLFSLAEKFGFSEWIQFDAAVVRGLAYYTGIVFEGFDREGKLRAICGGGRYDQLLSTFGGDNVPACGFGFGDAVIIELLKEKGLLPELSPLVENIVCSLDHTLQGAAAAVATILREKGQSVDLVLENRPLKWVFKRAARINARRLILVGSSEWQEGMVGVKILSTGEQYEIKVDELK</sequence>
<dbReference type="GO" id="GO:0004821">
    <property type="term" value="F:histidine-tRNA ligase activity"/>
    <property type="evidence" value="ECO:0007669"/>
    <property type="project" value="UniProtKB-EC"/>
</dbReference>
<feature type="compositionally biased region" description="Low complexity" evidence="12">
    <location>
        <begin position="44"/>
        <end position="53"/>
    </location>
</feature>
<keyword evidence="5" id="KW-0067">ATP-binding</keyword>
<dbReference type="PIRSF" id="PIRSF001549">
    <property type="entry name" value="His-tRNA_synth"/>
    <property type="match status" value="1"/>
</dbReference>
<dbReference type="InterPro" id="IPR006195">
    <property type="entry name" value="aa-tRNA-synth_II"/>
</dbReference>
<dbReference type="GO" id="GO:0005524">
    <property type="term" value="F:ATP binding"/>
    <property type="evidence" value="ECO:0007669"/>
    <property type="project" value="UniProtKB-KW"/>
</dbReference>
<evidence type="ECO:0000256" key="3">
    <source>
        <dbReference type="ARBA" id="ARBA00022598"/>
    </source>
</evidence>
<feature type="binding site" evidence="10">
    <location>
        <begin position="154"/>
        <end position="156"/>
    </location>
    <ligand>
        <name>L-histidine</name>
        <dbReference type="ChEBI" id="CHEBI:57595"/>
    </ligand>
</feature>
<feature type="compositionally biased region" description="Low complexity" evidence="12">
    <location>
        <begin position="62"/>
        <end position="74"/>
    </location>
</feature>
<evidence type="ECO:0000256" key="6">
    <source>
        <dbReference type="ARBA" id="ARBA00022917"/>
    </source>
</evidence>
<evidence type="ECO:0000313" key="14">
    <source>
        <dbReference type="EMBL" id="KAK3022066.1"/>
    </source>
</evidence>
<keyword evidence="15" id="KW-1185">Reference proteome</keyword>
<name>A0AA89B4Z3_9ASTE</name>
<feature type="coiled-coil region" evidence="11">
    <location>
        <begin position="311"/>
        <end position="360"/>
    </location>
</feature>
<evidence type="ECO:0000256" key="10">
    <source>
        <dbReference type="PIRSR" id="PIRSR001549-1"/>
    </source>
</evidence>
<feature type="binding site" evidence="10">
    <location>
        <begin position="385"/>
        <end position="386"/>
    </location>
    <ligand>
        <name>L-histidine</name>
        <dbReference type="ChEBI" id="CHEBI:57595"/>
    </ligand>
</feature>
<dbReference type="Pfam" id="PF03129">
    <property type="entry name" value="HGTP_anticodon"/>
    <property type="match status" value="1"/>
</dbReference>
<dbReference type="InterPro" id="IPR015807">
    <property type="entry name" value="His-tRNA-ligase"/>
</dbReference>
<dbReference type="FunFam" id="3.40.50.800:FF:000017">
    <property type="entry name" value="Histidine--tRNA ligase chloroplastic/mitochondrial"/>
    <property type="match status" value="1"/>
</dbReference>
<dbReference type="Proteomes" id="UP001188597">
    <property type="component" value="Unassembled WGS sequence"/>
</dbReference>
<dbReference type="EC" id="6.1.1.21" evidence="2"/>
<gene>
    <name evidence="14" type="ORF">RJ639_047334</name>
</gene>
<keyword evidence="3" id="KW-0436">Ligase</keyword>
<dbReference type="PROSITE" id="PS50862">
    <property type="entry name" value="AA_TRNA_LIGASE_II"/>
    <property type="match status" value="1"/>
</dbReference>
<evidence type="ECO:0000256" key="11">
    <source>
        <dbReference type="SAM" id="Coils"/>
    </source>
</evidence>
<dbReference type="CDD" id="cd00773">
    <property type="entry name" value="HisRS-like_core"/>
    <property type="match status" value="1"/>
</dbReference>
<evidence type="ECO:0000256" key="2">
    <source>
        <dbReference type="ARBA" id="ARBA00012815"/>
    </source>
</evidence>
<dbReference type="AlphaFoldDB" id="A0AA89B4Z3"/>
<feature type="binding site" evidence="10">
    <location>
        <position position="202"/>
    </location>
    <ligand>
        <name>L-histidine</name>
        <dbReference type="ChEBI" id="CHEBI:57595"/>
    </ligand>
</feature>
<dbReference type="InterPro" id="IPR045864">
    <property type="entry name" value="aa-tRNA-synth_II/BPL/LPL"/>
</dbReference>
<protein>
    <recommendedName>
        <fullName evidence="2">histidine--tRNA ligase</fullName>
        <ecNumber evidence="2">6.1.1.21</ecNumber>
    </recommendedName>
    <alternativeName>
        <fullName evidence="8">Histidyl-tRNA synthetase</fullName>
    </alternativeName>
</protein>
<evidence type="ECO:0000256" key="7">
    <source>
        <dbReference type="ARBA" id="ARBA00023146"/>
    </source>
</evidence>
<evidence type="ECO:0000256" key="5">
    <source>
        <dbReference type="ARBA" id="ARBA00022840"/>
    </source>
</evidence>
<accession>A0AA89B4Z3</accession>
<feature type="region of interest" description="Disordered" evidence="12">
    <location>
        <begin position="44"/>
        <end position="95"/>
    </location>
</feature>
<keyword evidence="11" id="KW-0175">Coiled coil</keyword>
<dbReference type="Gene3D" id="3.40.50.800">
    <property type="entry name" value="Anticodon-binding domain"/>
    <property type="match status" value="1"/>
</dbReference>
<keyword evidence="6" id="KW-0648">Protein biosynthesis</keyword>
<dbReference type="GO" id="GO:0006427">
    <property type="term" value="P:histidyl-tRNA aminoacylation"/>
    <property type="evidence" value="ECO:0007669"/>
    <property type="project" value="InterPro"/>
</dbReference>
<feature type="binding site" evidence="10">
    <location>
        <position position="381"/>
    </location>
    <ligand>
        <name>L-histidine</name>
        <dbReference type="ChEBI" id="CHEBI:57595"/>
    </ligand>
</feature>
<proteinExistence type="inferred from homology"/>
<comment type="caution">
    <text evidence="14">The sequence shown here is derived from an EMBL/GenBank/DDBJ whole genome shotgun (WGS) entry which is preliminary data.</text>
</comment>
<dbReference type="EMBL" id="JAVXUP010000730">
    <property type="protein sequence ID" value="KAK3022066.1"/>
    <property type="molecule type" value="Genomic_DNA"/>
</dbReference>
<dbReference type="SUPFAM" id="SSF55681">
    <property type="entry name" value="Class II aaRS and biotin synthetases"/>
    <property type="match status" value="1"/>
</dbReference>
<comment type="catalytic activity">
    <reaction evidence="9">
        <text>tRNA(His) + L-histidine + ATP = L-histidyl-tRNA(His) + AMP + diphosphate + H(+)</text>
        <dbReference type="Rhea" id="RHEA:17313"/>
        <dbReference type="Rhea" id="RHEA-COMP:9665"/>
        <dbReference type="Rhea" id="RHEA-COMP:9689"/>
        <dbReference type="ChEBI" id="CHEBI:15378"/>
        <dbReference type="ChEBI" id="CHEBI:30616"/>
        <dbReference type="ChEBI" id="CHEBI:33019"/>
        <dbReference type="ChEBI" id="CHEBI:57595"/>
        <dbReference type="ChEBI" id="CHEBI:78442"/>
        <dbReference type="ChEBI" id="CHEBI:78527"/>
        <dbReference type="ChEBI" id="CHEBI:456215"/>
        <dbReference type="EC" id="6.1.1.21"/>
    </reaction>
</comment>
<organism evidence="14 15">
    <name type="scientific">Escallonia herrerae</name>
    <dbReference type="NCBI Taxonomy" id="1293975"/>
    <lineage>
        <taxon>Eukaryota</taxon>
        <taxon>Viridiplantae</taxon>
        <taxon>Streptophyta</taxon>
        <taxon>Embryophyta</taxon>
        <taxon>Tracheophyta</taxon>
        <taxon>Spermatophyta</taxon>
        <taxon>Magnoliopsida</taxon>
        <taxon>eudicotyledons</taxon>
        <taxon>Gunneridae</taxon>
        <taxon>Pentapetalae</taxon>
        <taxon>asterids</taxon>
        <taxon>campanulids</taxon>
        <taxon>Escalloniales</taxon>
        <taxon>Escalloniaceae</taxon>
        <taxon>Escallonia</taxon>
    </lineage>
</organism>
<evidence type="ECO:0000256" key="9">
    <source>
        <dbReference type="ARBA" id="ARBA00047639"/>
    </source>
</evidence>
<dbReference type="Pfam" id="PF13393">
    <property type="entry name" value="tRNA-synt_His"/>
    <property type="match status" value="2"/>
</dbReference>